<feature type="non-terminal residue" evidence="1">
    <location>
        <position position="152"/>
    </location>
</feature>
<gene>
    <name evidence="1" type="ORF">STAS_09965</name>
</gene>
<dbReference type="OrthoDB" id="926764at2759"/>
<dbReference type="InterPro" id="IPR036691">
    <property type="entry name" value="Endo/exonu/phosph_ase_sf"/>
</dbReference>
<keyword evidence="1" id="KW-0695">RNA-directed DNA polymerase</keyword>
<evidence type="ECO:0000313" key="2">
    <source>
        <dbReference type="Proteomes" id="UP000325081"/>
    </source>
</evidence>
<dbReference type="SUPFAM" id="SSF56219">
    <property type="entry name" value="DNase I-like"/>
    <property type="match status" value="1"/>
</dbReference>
<sequence>MWDQSMEIMQINGNDFCLQIEARGPGLSDWCWLIFVYLSTDRDHREQQWEFLYDRKRTWGCCWAIAGDWNDIVSNEEKRRGLPRSEHSFFAFRECASDHNVLLFDTEVEIVTARKRFMFDSNWIKLEGISEAVEKGWLGDIEGSEMFKVHQR</sequence>
<dbReference type="AlphaFoldDB" id="A0A5A7PLR4"/>
<organism evidence="1 2">
    <name type="scientific">Striga asiatica</name>
    <name type="common">Asiatic witchweed</name>
    <name type="synonym">Buchnera asiatica</name>
    <dbReference type="NCBI Taxonomy" id="4170"/>
    <lineage>
        <taxon>Eukaryota</taxon>
        <taxon>Viridiplantae</taxon>
        <taxon>Streptophyta</taxon>
        <taxon>Embryophyta</taxon>
        <taxon>Tracheophyta</taxon>
        <taxon>Spermatophyta</taxon>
        <taxon>Magnoliopsida</taxon>
        <taxon>eudicotyledons</taxon>
        <taxon>Gunneridae</taxon>
        <taxon>Pentapetalae</taxon>
        <taxon>asterids</taxon>
        <taxon>lamiids</taxon>
        <taxon>Lamiales</taxon>
        <taxon>Orobanchaceae</taxon>
        <taxon>Buchnereae</taxon>
        <taxon>Striga</taxon>
    </lineage>
</organism>
<name>A0A5A7PLR4_STRAF</name>
<protein>
    <submittedName>
        <fullName evidence="1">Non-LTR retroelement reverse transcriptase-like protein</fullName>
    </submittedName>
</protein>
<keyword evidence="1" id="KW-0548">Nucleotidyltransferase</keyword>
<keyword evidence="2" id="KW-1185">Reference proteome</keyword>
<dbReference type="EMBL" id="BKCP01004794">
    <property type="protein sequence ID" value="GER33805.1"/>
    <property type="molecule type" value="Genomic_DNA"/>
</dbReference>
<comment type="caution">
    <text evidence="1">The sequence shown here is derived from an EMBL/GenBank/DDBJ whole genome shotgun (WGS) entry which is preliminary data.</text>
</comment>
<accession>A0A5A7PLR4</accession>
<keyword evidence="1" id="KW-0808">Transferase</keyword>
<reference evidence="2" key="1">
    <citation type="journal article" date="2019" name="Curr. Biol.">
        <title>Genome Sequence of Striga asiatica Provides Insight into the Evolution of Plant Parasitism.</title>
        <authorList>
            <person name="Yoshida S."/>
            <person name="Kim S."/>
            <person name="Wafula E.K."/>
            <person name="Tanskanen J."/>
            <person name="Kim Y.M."/>
            <person name="Honaas L."/>
            <person name="Yang Z."/>
            <person name="Spallek T."/>
            <person name="Conn C.E."/>
            <person name="Ichihashi Y."/>
            <person name="Cheong K."/>
            <person name="Cui S."/>
            <person name="Der J.P."/>
            <person name="Gundlach H."/>
            <person name="Jiao Y."/>
            <person name="Hori C."/>
            <person name="Ishida J.K."/>
            <person name="Kasahara H."/>
            <person name="Kiba T."/>
            <person name="Kim M.S."/>
            <person name="Koo N."/>
            <person name="Laohavisit A."/>
            <person name="Lee Y.H."/>
            <person name="Lumba S."/>
            <person name="McCourt P."/>
            <person name="Mortimer J.C."/>
            <person name="Mutuku J.M."/>
            <person name="Nomura T."/>
            <person name="Sasaki-Sekimoto Y."/>
            <person name="Seto Y."/>
            <person name="Wang Y."/>
            <person name="Wakatake T."/>
            <person name="Sakakibara H."/>
            <person name="Demura T."/>
            <person name="Yamaguchi S."/>
            <person name="Yoneyama K."/>
            <person name="Manabe R.I."/>
            <person name="Nelson D.C."/>
            <person name="Schulman A.H."/>
            <person name="Timko M.P."/>
            <person name="dePamphilis C.W."/>
            <person name="Choi D."/>
            <person name="Shirasu K."/>
        </authorList>
    </citation>
    <scope>NUCLEOTIDE SEQUENCE [LARGE SCALE GENOMIC DNA]</scope>
    <source>
        <strain evidence="2">cv. UVA1</strain>
    </source>
</reference>
<dbReference type="Proteomes" id="UP000325081">
    <property type="component" value="Unassembled WGS sequence"/>
</dbReference>
<dbReference type="GO" id="GO:0003964">
    <property type="term" value="F:RNA-directed DNA polymerase activity"/>
    <property type="evidence" value="ECO:0007669"/>
    <property type="project" value="UniProtKB-KW"/>
</dbReference>
<proteinExistence type="predicted"/>
<evidence type="ECO:0000313" key="1">
    <source>
        <dbReference type="EMBL" id="GER33805.1"/>
    </source>
</evidence>